<organism evidence="1 2">
    <name type="scientific">Curtobacterium oceanosedimentum</name>
    <dbReference type="NCBI Taxonomy" id="465820"/>
    <lineage>
        <taxon>Bacteria</taxon>
        <taxon>Bacillati</taxon>
        <taxon>Actinomycetota</taxon>
        <taxon>Actinomycetes</taxon>
        <taxon>Micrococcales</taxon>
        <taxon>Microbacteriaceae</taxon>
        <taxon>Curtobacterium</taxon>
    </lineage>
</organism>
<dbReference type="Proteomes" id="UP000072763">
    <property type="component" value="Unassembled WGS sequence"/>
</dbReference>
<protein>
    <submittedName>
        <fullName evidence="1">Uncharacterized protein</fullName>
    </submittedName>
</protein>
<accession>A0A147DRH1</accession>
<comment type="caution">
    <text evidence="1">The sequence shown here is derived from an EMBL/GenBank/DDBJ whole genome shotgun (WGS) entry which is preliminary data.</text>
</comment>
<gene>
    <name evidence="1" type="ORF">NS359_08015</name>
</gene>
<dbReference type="RefSeq" id="WP_058749679.1">
    <property type="nucleotide sequence ID" value="NZ_LDRC01000039.1"/>
</dbReference>
<evidence type="ECO:0000313" key="1">
    <source>
        <dbReference type="EMBL" id="KTR52026.1"/>
    </source>
</evidence>
<proteinExistence type="predicted"/>
<evidence type="ECO:0000313" key="2">
    <source>
        <dbReference type="Proteomes" id="UP000072763"/>
    </source>
</evidence>
<dbReference type="AlphaFoldDB" id="A0A147DRH1"/>
<reference evidence="1 2" key="1">
    <citation type="journal article" date="2016" name="Front. Microbiol.">
        <title>Genomic Resource of Rice Seed Associated Bacteria.</title>
        <authorList>
            <person name="Midha S."/>
            <person name="Bansal K."/>
            <person name="Sharma S."/>
            <person name="Kumar N."/>
            <person name="Patil P.P."/>
            <person name="Chaudhry V."/>
            <person name="Patil P.B."/>
        </authorList>
    </citation>
    <scope>NUCLEOTIDE SEQUENCE [LARGE SCALE GENOMIC DNA]</scope>
    <source>
        <strain evidence="1 2">NS359</strain>
    </source>
</reference>
<dbReference type="EMBL" id="LDRC01000039">
    <property type="protein sequence ID" value="KTR52026.1"/>
    <property type="molecule type" value="Genomic_DNA"/>
</dbReference>
<sequence>MTVLPLTRITSSVVFPMVQLLPAAAALRRASGALAVTDPAKLLSLLEDPAASVTCPPPVEIRGFISPLQVKTATGQLSGLRGLGRTVVVVPSGVDVDDGELTTLDLQGTAVFRDASIPELLVPGDGGPREGSRYDTAFLRMRQEQLFGWMLASAA</sequence>
<name>A0A147DRH1_9MICO</name>
<dbReference type="PATRIC" id="fig|465820.4.peg.1695"/>